<dbReference type="EMBL" id="CAJPIZ010000343">
    <property type="protein sequence ID" value="CAG2101194.1"/>
    <property type="molecule type" value="Genomic_DNA"/>
</dbReference>
<keyword evidence="3" id="KW-1185">Reference proteome</keyword>
<dbReference type="EMBL" id="OC854918">
    <property type="protein sequence ID" value="CAD7620764.1"/>
    <property type="molecule type" value="Genomic_DNA"/>
</dbReference>
<evidence type="ECO:0000313" key="3">
    <source>
        <dbReference type="Proteomes" id="UP000759131"/>
    </source>
</evidence>
<protein>
    <submittedName>
        <fullName evidence="2">Uncharacterized protein</fullName>
    </submittedName>
</protein>
<organism evidence="2">
    <name type="scientific">Medioppia subpectinata</name>
    <dbReference type="NCBI Taxonomy" id="1979941"/>
    <lineage>
        <taxon>Eukaryota</taxon>
        <taxon>Metazoa</taxon>
        <taxon>Ecdysozoa</taxon>
        <taxon>Arthropoda</taxon>
        <taxon>Chelicerata</taxon>
        <taxon>Arachnida</taxon>
        <taxon>Acari</taxon>
        <taxon>Acariformes</taxon>
        <taxon>Sarcoptiformes</taxon>
        <taxon>Oribatida</taxon>
        <taxon>Brachypylina</taxon>
        <taxon>Oppioidea</taxon>
        <taxon>Oppiidae</taxon>
        <taxon>Medioppia</taxon>
    </lineage>
</organism>
<name>A0A7R9KDD3_9ACAR</name>
<feature type="compositionally biased region" description="Polar residues" evidence="1">
    <location>
        <begin position="125"/>
        <end position="134"/>
    </location>
</feature>
<feature type="region of interest" description="Disordered" evidence="1">
    <location>
        <begin position="91"/>
        <end position="166"/>
    </location>
</feature>
<feature type="compositionally biased region" description="Polar residues" evidence="1">
    <location>
        <begin position="230"/>
        <end position="241"/>
    </location>
</feature>
<feature type="region of interest" description="Disordered" evidence="1">
    <location>
        <begin position="214"/>
        <end position="241"/>
    </location>
</feature>
<feature type="compositionally biased region" description="Polar residues" evidence="1">
    <location>
        <begin position="152"/>
        <end position="166"/>
    </location>
</feature>
<gene>
    <name evidence="2" type="ORF">OSB1V03_LOCUS1245</name>
</gene>
<accession>A0A7R9KDD3</accession>
<sequence length="502" mass="54973">MTTNPILVAISLNTLFPEVEDYWLPILPTVKTIDDLKRHILTTESNGRSIGEFPDDIGLYLENALLRDNTSIDCLRDRDYIEIRAKPVAKRRISSSADNTSDRKRHKNSAPECVTIDESDEESVGNGSAKTTGYTAEDFGKRSESHSFGPIDSQSQVSGGRNPSVDSSASFATNYSVITSTAQLADKVVAKADTEWQSDAFTRFRSRFNDTSTGSQLFSQPVASDCRSAPHSSTPLPTNWPQIRYTTPFGLSKNDSQWRDFTPIDTTVWSRSEPLFTASIKTIDDIRGHIPTNERIDNSDHYMPANSSADNTSPATHECITVDDSDDESMNGRSGDQTIVDMDYQLKALMSDIISKVESHLSDPTDSSTSIANTLTIESDGKCETGVESDDKSVDNKSQDIAAKNVVLENESNGSVDCSFNTTASISSAAVVTQSGDECNIRCVAMETIAPEVGLRPIPAPVCLQPIPGHLYELDCDHRYSEPLDVLHTCFKCETCGAIYLL</sequence>
<proteinExistence type="predicted"/>
<reference evidence="2" key="1">
    <citation type="submission" date="2020-11" db="EMBL/GenBank/DDBJ databases">
        <authorList>
            <person name="Tran Van P."/>
        </authorList>
    </citation>
    <scope>NUCLEOTIDE SEQUENCE</scope>
</reference>
<evidence type="ECO:0000256" key="1">
    <source>
        <dbReference type="SAM" id="MobiDB-lite"/>
    </source>
</evidence>
<evidence type="ECO:0000313" key="2">
    <source>
        <dbReference type="EMBL" id="CAD7620764.1"/>
    </source>
</evidence>
<feature type="region of interest" description="Disordered" evidence="1">
    <location>
        <begin position="294"/>
        <end position="336"/>
    </location>
</feature>
<dbReference type="AlphaFoldDB" id="A0A7R9KDD3"/>
<dbReference type="OrthoDB" id="6427083at2759"/>
<dbReference type="Proteomes" id="UP000759131">
    <property type="component" value="Unassembled WGS sequence"/>
</dbReference>
<feature type="compositionally biased region" description="Polar residues" evidence="1">
    <location>
        <begin position="305"/>
        <end position="315"/>
    </location>
</feature>